<evidence type="ECO:0000313" key="2">
    <source>
        <dbReference type="Proteomes" id="UP000076727"/>
    </source>
</evidence>
<organism evidence="1 2">
    <name type="scientific">Daedalea quercina L-15889</name>
    <dbReference type="NCBI Taxonomy" id="1314783"/>
    <lineage>
        <taxon>Eukaryota</taxon>
        <taxon>Fungi</taxon>
        <taxon>Dikarya</taxon>
        <taxon>Basidiomycota</taxon>
        <taxon>Agaricomycotina</taxon>
        <taxon>Agaricomycetes</taxon>
        <taxon>Polyporales</taxon>
        <taxon>Fomitopsis</taxon>
    </lineage>
</organism>
<accession>A0A165TDG1</accession>
<protein>
    <submittedName>
        <fullName evidence="1">Uncharacterized protein</fullName>
    </submittedName>
</protein>
<sequence length="293" mass="31301">MRLALCVILLSNLRRRLPSAPDRWLRSSVLTTVTGPPVSLSSAVSLSSVSLLSSATSSILVCIISELSPLDELDCVTRLSDRVRDGMRMFLGGRTYREGPLRPSPLIGTWVLTTRRSVGRVSVEDRAVGSEAARGRSFVEMELAGLAGTMASDTALRRPTVGIMRWTALNDRRRGKDGASESLVPSPEPFFLPCAVLLPLMLMRRVLIVDIIRTGVPSFLSTEGSRLSGLRSAEPVAPFFPSSAEACTVDEGVCDGGVTVEVSCLTLGGHFQALALVRRGTSIIGCKPGCSSL</sequence>
<gene>
    <name evidence="1" type="ORF">DAEQUDRAFT_462118</name>
</gene>
<evidence type="ECO:0000313" key="1">
    <source>
        <dbReference type="EMBL" id="KZT73280.1"/>
    </source>
</evidence>
<dbReference type="Proteomes" id="UP000076727">
    <property type="component" value="Unassembled WGS sequence"/>
</dbReference>
<dbReference type="EMBL" id="KV429037">
    <property type="protein sequence ID" value="KZT73280.1"/>
    <property type="molecule type" value="Genomic_DNA"/>
</dbReference>
<reference evidence="1 2" key="1">
    <citation type="journal article" date="2016" name="Mol. Biol. Evol.">
        <title>Comparative Genomics of Early-Diverging Mushroom-Forming Fungi Provides Insights into the Origins of Lignocellulose Decay Capabilities.</title>
        <authorList>
            <person name="Nagy L.G."/>
            <person name="Riley R."/>
            <person name="Tritt A."/>
            <person name="Adam C."/>
            <person name="Daum C."/>
            <person name="Floudas D."/>
            <person name="Sun H."/>
            <person name="Yadav J.S."/>
            <person name="Pangilinan J."/>
            <person name="Larsson K.H."/>
            <person name="Matsuura K."/>
            <person name="Barry K."/>
            <person name="Labutti K."/>
            <person name="Kuo R."/>
            <person name="Ohm R.A."/>
            <person name="Bhattacharya S.S."/>
            <person name="Shirouzu T."/>
            <person name="Yoshinaga Y."/>
            <person name="Martin F.M."/>
            <person name="Grigoriev I.V."/>
            <person name="Hibbett D.S."/>
        </authorList>
    </citation>
    <scope>NUCLEOTIDE SEQUENCE [LARGE SCALE GENOMIC DNA]</scope>
    <source>
        <strain evidence="1 2">L-15889</strain>
    </source>
</reference>
<name>A0A165TDG1_9APHY</name>
<keyword evidence="2" id="KW-1185">Reference proteome</keyword>
<proteinExistence type="predicted"/>
<dbReference type="AlphaFoldDB" id="A0A165TDG1"/>